<dbReference type="RefSeq" id="WP_143121533.1">
    <property type="nucleotide sequence ID" value="NZ_FOUP01000001.1"/>
</dbReference>
<dbReference type="OrthoDB" id="7107981at2"/>
<feature type="transmembrane region" description="Helical" evidence="1">
    <location>
        <begin position="215"/>
        <end position="233"/>
    </location>
</feature>
<dbReference type="AlphaFoldDB" id="A0A1I4RVN5"/>
<organism evidence="2 3">
    <name type="scientific">Saccharopolyspora antimicrobica</name>
    <dbReference type="NCBI Taxonomy" id="455193"/>
    <lineage>
        <taxon>Bacteria</taxon>
        <taxon>Bacillati</taxon>
        <taxon>Actinomycetota</taxon>
        <taxon>Actinomycetes</taxon>
        <taxon>Pseudonocardiales</taxon>
        <taxon>Pseudonocardiaceae</taxon>
        <taxon>Saccharopolyspora</taxon>
    </lineage>
</organism>
<protein>
    <submittedName>
        <fullName evidence="2">Uncharacterized protein</fullName>
    </submittedName>
</protein>
<gene>
    <name evidence="2" type="ORF">SAMN05421805_101715</name>
</gene>
<keyword evidence="1" id="KW-1133">Transmembrane helix</keyword>
<dbReference type="STRING" id="455193.SAMN05421805_101715"/>
<evidence type="ECO:0000313" key="2">
    <source>
        <dbReference type="EMBL" id="SFM56292.1"/>
    </source>
</evidence>
<keyword evidence="1" id="KW-0812">Transmembrane</keyword>
<evidence type="ECO:0000256" key="1">
    <source>
        <dbReference type="SAM" id="Phobius"/>
    </source>
</evidence>
<dbReference type="Proteomes" id="UP000199398">
    <property type="component" value="Unassembled WGS sequence"/>
</dbReference>
<reference evidence="2 3" key="1">
    <citation type="submission" date="2016-10" db="EMBL/GenBank/DDBJ databases">
        <authorList>
            <person name="de Groot N.N."/>
        </authorList>
    </citation>
    <scope>NUCLEOTIDE SEQUENCE [LARGE SCALE GENOMIC DNA]</scope>
    <source>
        <strain evidence="2 3">CPCC 201259</strain>
    </source>
</reference>
<proteinExistence type="predicted"/>
<feature type="transmembrane region" description="Helical" evidence="1">
    <location>
        <begin position="164"/>
        <end position="195"/>
    </location>
</feature>
<accession>A0A1I4RVN5</accession>
<feature type="transmembrane region" description="Helical" evidence="1">
    <location>
        <begin position="245"/>
        <end position="274"/>
    </location>
</feature>
<feature type="transmembrane region" description="Helical" evidence="1">
    <location>
        <begin position="294"/>
        <end position="312"/>
    </location>
</feature>
<evidence type="ECO:0000313" key="3">
    <source>
        <dbReference type="Proteomes" id="UP000199398"/>
    </source>
</evidence>
<sequence>MARSVAPFGRMVALGKPGDRLPRTGAERAYATDEQWQDEILAALDRANLVLLAAGPGQSLEWEVRQVVARGAPGRLAVVITRDQHQYEDFRNSVGHLFPKGLPEHPPVRIRGKLFRSRYVRALIWFEPDWTPHLQKLNGRFPRIGVPRGLRPPGDRPTKPRPAVVTACVATFASFWPCAELAYLVVPVAIGMFGLGPGEVTGLLALTGNPTLDTVFPLTALTLLWAIPLVLWMRRALRGGPVAVLMLQIMSIFTGFVLLLSLVPMAFSAATWGISLSLALKSFAPLAALLPFQFTVYLVGTIPLPALGFLLLRREVREWLESRA</sequence>
<keyword evidence="1" id="KW-0472">Membrane</keyword>
<dbReference type="EMBL" id="FOUP01000001">
    <property type="protein sequence ID" value="SFM56292.1"/>
    <property type="molecule type" value="Genomic_DNA"/>
</dbReference>
<name>A0A1I4RVN5_9PSEU</name>